<dbReference type="AlphaFoldDB" id="A0A4Y4DIX7"/>
<reference evidence="1 2" key="1">
    <citation type="submission" date="2019-06" db="EMBL/GenBank/DDBJ databases">
        <title>Whole genome shotgun sequence of Glutamicibacter uratoxydans NBRC 15515.</title>
        <authorList>
            <person name="Hosoyama A."/>
            <person name="Uohara A."/>
            <person name="Ohji S."/>
            <person name="Ichikawa N."/>
        </authorList>
    </citation>
    <scope>NUCLEOTIDE SEQUENCE [LARGE SCALE GENOMIC DNA]</scope>
    <source>
        <strain evidence="1 2">NBRC 15515</strain>
    </source>
</reference>
<name>A0A4Y4DIX7_GLUUR</name>
<accession>A0A4Y4DIX7</accession>
<dbReference type="Proteomes" id="UP000316612">
    <property type="component" value="Unassembled WGS sequence"/>
</dbReference>
<gene>
    <name evidence="1" type="ORF">AUR04nite_00250</name>
</gene>
<dbReference type="EMBL" id="BJNY01000001">
    <property type="protein sequence ID" value="GED04493.1"/>
    <property type="molecule type" value="Genomic_DNA"/>
</dbReference>
<evidence type="ECO:0000313" key="1">
    <source>
        <dbReference type="EMBL" id="GED04493.1"/>
    </source>
</evidence>
<evidence type="ECO:0000313" key="2">
    <source>
        <dbReference type="Proteomes" id="UP000316612"/>
    </source>
</evidence>
<comment type="caution">
    <text evidence="1">The sequence shown here is derived from an EMBL/GenBank/DDBJ whole genome shotgun (WGS) entry which is preliminary data.</text>
</comment>
<proteinExistence type="predicted"/>
<protein>
    <submittedName>
        <fullName evidence="1">Uncharacterized protein</fullName>
    </submittedName>
</protein>
<organism evidence="1 2">
    <name type="scientific">Glutamicibacter uratoxydans</name>
    <name type="common">Arthrobacter uratoxydans</name>
    <dbReference type="NCBI Taxonomy" id="43667"/>
    <lineage>
        <taxon>Bacteria</taxon>
        <taxon>Bacillati</taxon>
        <taxon>Actinomycetota</taxon>
        <taxon>Actinomycetes</taxon>
        <taxon>Micrococcales</taxon>
        <taxon>Micrococcaceae</taxon>
        <taxon>Glutamicibacter</taxon>
    </lineage>
</organism>
<sequence>MATLATPKPVKSQKRWGSEMPALQVDEKVIEQAARDNRHALYDREMPAFWGFSSESDAQDYGFEEGAKWALEQLAHHLESSDERIAAWDWLCRHPAFRPCYQVDKPLADAMSERLSELLSAEKELEDG</sequence>
<keyword evidence="2" id="KW-1185">Reference proteome</keyword>